<feature type="domain" description="Inward rectifier potassium channel C-terminal" evidence="13">
    <location>
        <begin position="8"/>
        <end position="117"/>
    </location>
</feature>
<dbReference type="Proteomes" id="UP000887566">
    <property type="component" value="Unplaced"/>
</dbReference>
<feature type="compositionally biased region" description="Polar residues" evidence="12">
    <location>
        <begin position="172"/>
        <end position="183"/>
    </location>
</feature>
<dbReference type="GO" id="GO:0005886">
    <property type="term" value="C:plasma membrane"/>
    <property type="evidence" value="ECO:0007669"/>
    <property type="project" value="TreeGrafter"/>
</dbReference>
<dbReference type="AlphaFoldDB" id="A0A914WZ72"/>
<evidence type="ECO:0000256" key="3">
    <source>
        <dbReference type="ARBA" id="ARBA00022538"/>
    </source>
</evidence>
<comment type="similarity">
    <text evidence="11">Belongs to the inward rectifier-type potassium channel (TC 1.A.2.1) family.</text>
</comment>
<evidence type="ECO:0000313" key="15">
    <source>
        <dbReference type="WBParaSite" id="PSAMB.scaffold5378size11837.g26519.t1"/>
    </source>
</evidence>
<reference evidence="15" key="1">
    <citation type="submission" date="2022-11" db="UniProtKB">
        <authorList>
            <consortium name="WormBaseParasite"/>
        </authorList>
    </citation>
    <scope>IDENTIFICATION</scope>
</reference>
<name>A0A914WZ72_9BILA</name>
<evidence type="ECO:0000256" key="2">
    <source>
        <dbReference type="ARBA" id="ARBA00022448"/>
    </source>
</evidence>
<dbReference type="GO" id="GO:0034702">
    <property type="term" value="C:monoatomic ion channel complex"/>
    <property type="evidence" value="ECO:0007669"/>
    <property type="project" value="UniProtKB-KW"/>
</dbReference>
<feature type="region of interest" description="Disordered" evidence="12">
    <location>
        <begin position="142"/>
        <end position="205"/>
    </location>
</feature>
<dbReference type="GO" id="GO:0034765">
    <property type="term" value="P:regulation of monoatomic ion transmembrane transport"/>
    <property type="evidence" value="ECO:0007669"/>
    <property type="project" value="TreeGrafter"/>
</dbReference>
<accession>A0A914WZ72</accession>
<evidence type="ECO:0000256" key="8">
    <source>
        <dbReference type="ARBA" id="ARBA00023065"/>
    </source>
</evidence>
<keyword evidence="14" id="KW-1185">Reference proteome</keyword>
<keyword evidence="9" id="KW-0472">Membrane</keyword>
<dbReference type="InterPro" id="IPR016449">
    <property type="entry name" value="K_chnl_inward-rec_Kir"/>
</dbReference>
<dbReference type="InterPro" id="IPR041647">
    <property type="entry name" value="IRK_C"/>
</dbReference>
<evidence type="ECO:0000256" key="9">
    <source>
        <dbReference type="ARBA" id="ARBA00023136"/>
    </source>
</evidence>
<keyword evidence="4 11" id="KW-0812">Transmembrane</keyword>
<evidence type="ECO:0000256" key="5">
    <source>
        <dbReference type="ARBA" id="ARBA00022882"/>
    </source>
</evidence>
<keyword evidence="5 11" id="KW-0851">Voltage-gated channel</keyword>
<dbReference type="PANTHER" id="PTHR11767:SF51">
    <property type="entry name" value="INWARD RECTIFIER POTASSIUM CHANNEL IRK-1"/>
    <property type="match status" value="1"/>
</dbReference>
<keyword evidence="7" id="KW-1133">Transmembrane helix</keyword>
<keyword evidence="10 11" id="KW-0407">Ion channel</keyword>
<comment type="subcellular location">
    <subcellularLocation>
        <location evidence="1 11">Membrane</location>
        <topology evidence="1 11">Multi-pass membrane protein</topology>
    </subcellularLocation>
</comment>
<evidence type="ECO:0000256" key="10">
    <source>
        <dbReference type="ARBA" id="ARBA00023303"/>
    </source>
</evidence>
<protein>
    <submittedName>
        <fullName evidence="15">Inward rectifier potassium channel C-terminal domain-containing protein</fullName>
    </submittedName>
</protein>
<keyword evidence="3 11" id="KW-0633">Potassium transport</keyword>
<dbReference type="WBParaSite" id="PSAMB.scaffold5378size11837.g26519.t1">
    <property type="protein sequence ID" value="PSAMB.scaffold5378size11837.g26519.t1"/>
    <property type="gene ID" value="PSAMB.scaffold5378size11837.g26519"/>
</dbReference>
<dbReference type="Pfam" id="PF17655">
    <property type="entry name" value="IRK_C"/>
    <property type="match status" value="1"/>
</dbReference>
<keyword evidence="8 11" id="KW-0406">Ion transport</keyword>
<dbReference type="SUPFAM" id="SSF81296">
    <property type="entry name" value="E set domains"/>
    <property type="match status" value="1"/>
</dbReference>
<keyword evidence="2 11" id="KW-0813">Transport</keyword>
<dbReference type="GO" id="GO:0005242">
    <property type="term" value="F:inward rectifier potassium channel activity"/>
    <property type="evidence" value="ECO:0007669"/>
    <property type="project" value="InterPro"/>
</dbReference>
<evidence type="ECO:0000256" key="11">
    <source>
        <dbReference type="RuleBase" id="RU003822"/>
    </source>
</evidence>
<feature type="region of interest" description="Disordered" evidence="12">
    <location>
        <begin position="252"/>
        <end position="273"/>
    </location>
</feature>
<evidence type="ECO:0000256" key="7">
    <source>
        <dbReference type="ARBA" id="ARBA00022989"/>
    </source>
</evidence>
<evidence type="ECO:0000256" key="4">
    <source>
        <dbReference type="ARBA" id="ARBA00022692"/>
    </source>
</evidence>
<feature type="compositionally biased region" description="Pro residues" evidence="12">
    <location>
        <begin position="154"/>
        <end position="166"/>
    </location>
</feature>
<evidence type="ECO:0000313" key="14">
    <source>
        <dbReference type="Proteomes" id="UP000887566"/>
    </source>
</evidence>
<dbReference type="PRINTS" id="PR01320">
    <property type="entry name" value="KIRCHANNEL"/>
</dbReference>
<dbReference type="PANTHER" id="PTHR11767">
    <property type="entry name" value="INWARD RECTIFIER POTASSIUM CHANNEL"/>
    <property type="match status" value="1"/>
</dbReference>
<evidence type="ECO:0000256" key="1">
    <source>
        <dbReference type="ARBA" id="ARBA00004141"/>
    </source>
</evidence>
<dbReference type="GO" id="GO:1990573">
    <property type="term" value="P:potassium ion import across plasma membrane"/>
    <property type="evidence" value="ECO:0007669"/>
    <property type="project" value="TreeGrafter"/>
</dbReference>
<dbReference type="InterPro" id="IPR014756">
    <property type="entry name" value="Ig_E-set"/>
</dbReference>
<keyword evidence="6 11" id="KW-0630">Potassium</keyword>
<dbReference type="Gene3D" id="2.60.40.1400">
    <property type="entry name" value="G protein-activated inward rectifier potassium channel 1"/>
    <property type="match status" value="1"/>
</dbReference>
<organism evidence="14 15">
    <name type="scientific">Plectus sambesii</name>
    <dbReference type="NCBI Taxonomy" id="2011161"/>
    <lineage>
        <taxon>Eukaryota</taxon>
        <taxon>Metazoa</taxon>
        <taxon>Ecdysozoa</taxon>
        <taxon>Nematoda</taxon>
        <taxon>Chromadorea</taxon>
        <taxon>Plectida</taxon>
        <taxon>Plectina</taxon>
        <taxon>Plectoidea</taxon>
        <taxon>Plectidae</taxon>
        <taxon>Plectus</taxon>
    </lineage>
</organism>
<evidence type="ECO:0000259" key="13">
    <source>
        <dbReference type="Pfam" id="PF17655"/>
    </source>
</evidence>
<sequence length="273" mass="30204">MKVGSSRSDDDRIFLVWPITLCHVIDAESPLYEYASKELPSAQFEIIVLLEGIVESTGMTAQARTSYLPSEIVWGHRFKKLVTYQRNNGSYQIDYNLFHCTYPVTTPQCSAKEFYKMKRAGLKCGQSDHYFCKSESEQKLEDGGRSLDCSPSATPSPLPSSPPSPSPMMITNKCSFNSLGSQDSNHRRDSRTYPSSGQYLIPEDDTLSPSIPPIIVVQSPSSSNSPINTLDDAYSPLLPLVLNTDCHSYDLSTRPSTALSDLEEESSDLGSPH</sequence>
<evidence type="ECO:0000256" key="12">
    <source>
        <dbReference type="SAM" id="MobiDB-lite"/>
    </source>
</evidence>
<proteinExistence type="inferred from homology"/>
<evidence type="ECO:0000256" key="6">
    <source>
        <dbReference type="ARBA" id="ARBA00022958"/>
    </source>
</evidence>
<dbReference type="InterPro" id="IPR013518">
    <property type="entry name" value="K_chnl_inward-rec_Kir_cyto"/>
</dbReference>